<protein>
    <submittedName>
        <fullName evidence="2">Uncharacterized protein</fullName>
    </submittedName>
</protein>
<proteinExistence type="predicted"/>
<dbReference type="RefSeq" id="WP_187733526.1">
    <property type="nucleotide sequence ID" value="NZ_BMFN01000001.1"/>
</dbReference>
<feature type="compositionally biased region" description="Polar residues" evidence="1">
    <location>
        <begin position="1"/>
        <end position="12"/>
    </location>
</feature>
<dbReference type="EMBL" id="CP060784">
    <property type="protein sequence ID" value="QNP53308.1"/>
    <property type="molecule type" value="Genomic_DNA"/>
</dbReference>
<feature type="compositionally biased region" description="Basic and acidic residues" evidence="1">
    <location>
        <begin position="66"/>
        <end position="78"/>
    </location>
</feature>
<dbReference type="KEGG" id="hqi:H9L05_06745"/>
<evidence type="ECO:0000313" key="2">
    <source>
        <dbReference type="EMBL" id="QNP53308.1"/>
    </source>
</evidence>
<reference evidence="2 3" key="1">
    <citation type="submission" date="2020-08" db="EMBL/GenBank/DDBJ databases">
        <title>Genome sequence of Hymenobacter qilianensis JCM 19763T.</title>
        <authorList>
            <person name="Hyun D.-W."/>
            <person name="Bae J.-W."/>
        </authorList>
    </citation>
    <scope>NUCLEOTIDE SEQUENCE [LARGE SCALE GENOMIC DNA]</scope>
    <source>
        <strain evidence="2 3">JCM 19763</strain>
    </source>
</reference>
<accession>A0A7H0GYE2</accession>
<evidence type="ECO:0000313" key="3">
    <source>
        <dbReference type="Proteomes" id="UP000516093"/>
    </source>
</evidence>
<dbReference type="Proteomes" id="UP000516093">
    <property type="component" value="Chromosome"/>
</dbReference>
<name>A0A7H0GYE2_9BACT</name>
<gene>
    <name evidence="2" type="ORF">H9L05_06745</name>
</gene>
<evidence type="ECO:0000256" key="1">
    <source>
        <dbReference type="SAM" id="MobiDB-lite"/>
    </source>
</evidence>
<organism evidence="2 3">
    <name type="scientific">Hymenobacter qilianensis</name>
    <dbReference type="NCBI Taxonomy" id="1385715"/>
    <lineage>
        <taxon>Bacteria</taxon>
        <taxon>Pseudomonadati</taxon>
        <taxon>Bacteroidota</taxon>
        <taxon>Cytophagia</taxon>
        <taxon>Cytophagales</taxon>
        <taxon>Hymenobacteraceae</taxon>
        <taxon>Hymenobacter</taxon>
    </lineage>
</organism>
<feature type="region of interest" description="Disordered" evidence="1">
    <location>
        <begin position="1"/>
        <end position="78"/>
    </location>
</feature>
<dbReference type="AlphaFoldDB" id="A0A7H0GYE2"/>
<sequence length="78" mass="8635">MPYKSNNTNQQSKENKGNPATGGKAKGDPNSTPINEDELTQRLADEYTNDGEADIPPHMTNNPNRNYDKPDLDKPAYS</sequence>
<keyword evidence="3" id="KW-1185">Reference proteome</keyword>